<feature type="region of interest" description="Disordered" evidence="1">
    <location>
        <begin position="176"/>
        <end position="270"/>
    </location>
</feature>
<feature type="compositionally biased region" description="Low complexity" evidence="1">
    <location>
        <begin position="244"/>
        <end position="256"/>
    </location>
</feature>
<accession>A0A5A7MMK9</accession>
<gene>
    <name evidence="2" type="ORF">JCM17844_07130</name>
</gene>
<proteinExistence type="predicted"/>
<comment type="caution">
    <text evidence="2">The sequence shown here is derived from an EMBL/GenBank/DDBJ whole genome shotgun (WGS) entry which is preliminary data.</text>
</comment>
<name>A0A5A7MMK9_9PROT</name>
<feature type="compositionally biased region" description="Basic residues" evidence="1">
    <location>
        <begin position="257"/>
        <end position="270"/>
    </location>
</feature>
<feature type="compositionally biased region" description="Polar residues" evidence="1">
    <location>
        <begin position="191"/>
        <end position="204"/>
    </location>
</feature>
<reference evidence="2 3" key="1">
    <citation type="submission" date="2019-09" db="EMBL/GenBank/DDBJ databases">
        <title>NBRP : Genome information of microbial organism related human and environment.</title>
        <authorList>
            <person name="Hattori M."/>
            <person name="Oshima K."/>
            <person name="Inaba H."/>
            <person name="Suda W."/>
            <person name="Sakamoto M."/>
            <person name="Iino T."/>
            <person name="Kitahara M."/>
            <person name="Oshida Y."/>
            <person name="Iida T."/>
            <person name="Kudo T."/>
            <person name="Itoh T."/>
            <person name="Ohkuma M."/>
        </authorList>
    </citation>
    <scope>NUCLEOTIDE SEQUENCE [LARGE SCALE GENOMIC DNA]</scope>
    <source>
        <strain evidence="2 3">Hi-2</strain>
    </source>
</reference>
<feature type="compositionally biased region" description="Basic and acidic residues" evidence="1">
    <location>
        <begin position="218"/>
        <end position="235"/>
    </location>
</feature>
<dbReference type="RefSeq" id="WP_149999649.1">
    <property type="nucleotide sequence ID" value="NZ_BKCL01000002.1"/>
</dbReference>
<sequence>MDANSFIIYLHELRNQCLYTHSALSIFNQSLEKKSQTGVLFSGQAALNAASQVGAILWPSRARARRRGEVLREKLQLPDSHALGDRRFVELWEHADEKLDEWIKSTKGQRVLFDFVGDPKTIDLPGLKEDCIYRLYDTTSHVFVFRGLGYNMVNLSKAIEEIGRRTEILMKQIMDQVQGAEGEGRAEEPANNDSPPQAAPTSASEIEPLSDAAAATAEEPKDSAEQEPAKADAPAKAKAKATAKPKAAAKPAAKSTAKPKAKARKAKSDA</sequence>
<dbReference type="Proteomes" id="UP000322084">
    <property type="component" value="Unassembled WGS sequence"/>
</dbReference>
<protein>
    <submittedName>
        <fullName evidence="2">Uncharacterized protein</fullName>
    </submittedName>
</protein>
<dbReference type="AlphaFoldDB" id="A0A5A7MMK9"/>
<dbReference type="EMBL" id="BKCL01000002">
    <property type="protein sequence ID" value="GEQ97076.1"/>
    <property type="molecule type" value="Genomic_DNA"/>
</dbReference>
<evidence type="ECO:0000313" key="2">
    <source>
        <dbReference type="EMBL" id="GEQ97076.1"/>
    </source>
</evidence>
<evidence type="ECO:0000256" key="1">
    <source>
        <dbReference type="SAM" id="MobiDB-lite"/>
    </source>
</evidence>
<organism evidence="2 3">
    <name type="scientific">Iodidimonas gelatinilytica</name>
    <dbReference type="NCBI Taxonomy" id="1236966"/>
    <lineage>
        <taxon>Bacteria</taxon>
        <taxon>Pseudomonadati</taxon>
        <taxon>Pseudomonadota</taxon>
        <taxon>Alphaproteobacteria</taxon>
        <taxon>Iodidimonadales</taxon>
        <taxon>Iodidimonadaceae</taxon>
        <taxon>Iodidimonas</taxon>
    </lineage>
</organism>
<evidence type="ECO:0000313" key="3">
    <source>
        <dbReference type="Proteomes" id="UP000322084"/>
    </source>
</evidence>